<protein>
    <submittedName>
        <fullName evidence="1">Phage tail protein</fullName>
    </submittedName>
</protein>
<name>A0A7X1Y3D2_9PSED</name>
<reference evidence="1 2" key="1">
    <citation type="submission" date="2019-10" db="EMBL/GenBank/DDBJ databases">
        <title>Evaluation of single-gene subtyping targets for Pseudomonas.</title>
        <authorList>
            <person name="Reichler S.J."/>
            <person name="Orsi R.H."/>
            <person name="Wiedmann M."/>
            <person name="Martin N.H."/>
            <person name="Murphy S.I."/>
        </authorList>
    </citation>
    <scope>NUCLEOTIDE SEQUENCE [LARGE SCALE GENOMIC DNA]</scope>
    <source>
        <strain evidence="1 2">FSL R10-1984</strain>
    </source>
</reference>
<dbReference type="Proteomes" id="UP000437970">
    <property type="component" value="Unassembled WGS sequence"/>
</dbReference>
<feature type="non-terminal residue" evidence="1">
    <location>
        <position position="130"/>
    </location>
</feature>
<organism evidence="1 2">
    <name type="scientific">Pseudomonas helleri</name>
    <dbReference type="NCBI Taxonomy" id="1608996"/>
    <lineage>
        <taxon>Bacteria</taxon>
        <taxon>Pseudomonadati</taxon>
        <taxon>Pseudomonadota</taxon>
        <taxon>Gammaproteobacteria</taxon>
        <taxon>Pseudomonadales</taxon>
        <taxon>Pseudomonadaceae</taxon>
        <taxon>Pseudomonas</taxon>
    </lineage>
</organism>
<comment type="caution">
    <text evidence="1">The sequence shown here is derived from an EMBL/GenBank/DDBJ whole genome shotgun (WGS) entry which is preliminary data.</text>
</comment>
<gene>
    <name evidence="1" type="ORF">GHO29_24090</name>
</gene>
<evidence type="ECO:0000313" key="1">
    <source>
        <dbReference type="EMBL" id="MQU29536.1"/>
    </source>
</evidence>
<accession>A0A7X1Y3D2</accession>
<dbReference type="EMBL" id="WIVW01000078">
    <property type="protein sequence ID" value="MQU29536.1"/>
    <property type="molecule type" value="Genomic_DNA"/>
</dbReference>
<evidence type="ECO:0000313" key="2">
    <source>
        <dbReference type="Proteomes" id="UP000437970"/>
    </source>
</evidence>
<sequence length="130" mass="14504">MIEVIDPTAYAPMIEVPNPSCSLPAVSELVVISVERYASLLEAQSAGEIIQPDAKGFPVSKARPPLSQEVLISRERQWRDSVLLTTDALVVRHRDELEAERPTSLSADQYRELQGFRLALRDWTEAASFP</sequence>
<dbReference type="AlphaFoldDB" id="A0A7X1Y3D2"/>
<proteinExistence type="predicted"/>